<dbReference type="GeneID" id="25321137"/>
<feature type="non-terminal residue" evidence="2">
    <location>
        <position position="1"/>
    </location>
</feature>
<keyword evidence="1" id="KW-0812">Transmembrane</keyword>
<dbReference type="EMBL" id="LASV01000697">
    <property type="protein sequence ID" value="KKA17183.1"/>
    <property type="molecule type" value="Genomic_DNA"/>
</dbReference>
<keyword evidence="1" id="KW-0472">Membrane</keyword>
<dbReference type="Proteomes" id="UP000053958">
    <property type="component" value="Unassembled WGS sequence"/>
</dbReference>
<dbReference type="AlphaFoldDB" id="A0A0F4YHU5"/>
<evidence type="ECO:0000313" key="2">
    <source>
        <dbReference type="EMBL" id="KKA17183.1"/>
    </source>
</evidence>
<keyword evidence="3" id="KW-1185">Reference proteome</keyword>
<reference evidence="2 3" key="1">
    <citation type="submission" date="2015-04" db="EMBL/GenBank/DDBJ databases">
        <authorList>
            <person name="Heijne W.H."/>
            <person name="Fedorova N.D."/>
            <person name="Nierman W.C."/>
            <person name="Vollebregt A.W."/>
            <person name="Zhao Z."/>
            <person name="Wu L."/>
            <person name="Kumar M."/>
            <person name="Stam H."/>
            <person name="van den Berg M.A."/>
            <person name="Pel H.J."/>
        </authorList>
    </citation>
    <scope>NUCLEOTIDE SEQUENCE [LARGE SCALE GENOMIC DNA]</scope>
    <source>
        <strain evidence="2 3">CBS 393.64</strain>
    </source>
</reference>
<evidence type="ECO:0000313" key="3">
    <source>
        <dbReference type="Proteomes" id="UP000053958"/>
    </source>
</evidence>
<sequence length="368" mass="40550">SAYLFTDLAKCLGTFVAVLGHPARCSQVDHILEISVSIIVSLIISQINRVLTYHEHELESAGQARCLNHHVDADKVCVHHRVTLLRRIQAGTNSAEQARQTLHLGFVRNALVVDQLLDTFVHDTLRQHAQLVQFTNELDQTQTTTLGSGSGVILVRHHGRFFRRALGLGRKVHLPAAFELLLATVEQVLAEQAATRNHVAVLVTNALVPDFRAYALKHTLAELGVHGSPVRFVRRFLERELDDLPQGPPVGLILGLGNDVEDLLRDTVEVIRRHLVEVGLNFALHHFWGETITARSRTGGSLADTARLPASGRDCQWLNVLVGSERHRLVALLFLLLSLFISTLAALPGASAAARRTGRLRRVGMQGS</sequence>
<accession>A0A0F4YHU5</accession>
<proteinExistence type="predicted"/>
<protein>
    <submittedName>
        <fullName evidence="2">Uncharacterized protein</fullName>
    </submittedName>
</protein>
<comment type="caution">
    <text evidence="2">The sequence shown here is derived from an EMBL/GenBank/DDBJ whole genome shotgun (WGS) entry which is preliminary data.</text>
</comment>
<feature type="transmembrane region" description="Helical" evidence="1">
    <location>
        <begin position="329"/>
        <end position="354"/>
    </location>
</feature>
<keyword evidence="1" id="KW-1133">Transmembrane helix</keyword>
<name>A0A0F4YHU5_RASE3</name>
<organism evidence="2 3">
    <name type="scientific">Rasamsonia emersonii (strain ATCC 16479 / CBS 393.64 / IMI 116815)</name>
    <dbReference type="NCBI Taxonomy" id="1408163"/>
    <lineage>
        <taxon>Eukaryota</taxon>
        <taxon>Fungi</taxon>
        <taxon>Dikarya</taxon>
        <taxon>Ascomycota</taxon>
        <taxon>Pezizomycotina</taxon>
        <taxon>Eurotiomycetes</taxon>
        <taxon>Eurotiomycetidae</taxon>
        <taxon>Eurotiales</taxon>
        <taxon>Trichocomaceae</taxon>
        <taxon>Rasamsonia</taxon>
    </lineage>
</organism>
<dbReference type="RefSeq" id="XP_013323795.1">
    <property type="nucleotide sequence ID" value="XM_013468341.1"/>
</dbReference>
<evidence type="ECO:0000256" key="1">
    <source>
        <dbReference type="SAM" id="Phobius"/>
    </source>
</evidence>
<gene>
    <name evidence="2" type="ORF">T310_9151</name>
</gene>